<evidence type="ECO:0000313" key="2">
    <source>
        <dbReference type="EMBL" id="OJJ36608.1"/>
    </source>
</evidence>
<organism evidence="2 3">
    <name type="scientific">Aspergillus wentii DTO 134E9</name>
    <dbReference type="NCBI Taxonomy" id="1073089"/>
    <lineage>
        <taxon>Eukaryota</taxon>
        <taxon>Fungi</taxon>
        <taxon>Dikarya</taxon>
        <taxon>Ascomycota</taxon>
        <taxon>Pezizomycotina</taxon>
        <taxon>Eurotiomycetes</taxon>
        <taxon>Eurotiomycetidae</taxon>
        <taxon>Eurotiales</taxon>
        <taxon>Aspergillaceae</taxon>
        <taxon>Aspergillus</taxon>
        <taxon>Aspergillus subgen. Cremei</taxon>
    </lineage>
</organism>
<dbReference type="SUPFAM" id="SSF54909">
    <property type="entry name" value="Dimeric alpha+beta barrel"/>
    <property type="match status" value="1"/>
</dbReference>
<reference evidence="3" key="1">
    <citation type="journal article" date="2017" name="Genome Biol.">
        <title>Comparative genomics reveals high biological diversity and specific adaptations in the industrially and medically important fungal genus Aspergillus.</title>
        <authorList>
            <person name="de Vries R.P."/>
            <person name="Riley R."/>
            <person name="Wiebenga A."/>
            <person name="Aguilar-Osorio G."/>
            <person name="Amillis S."/>
            <person name="Uchima C.A."/>
            <person name="Anderluh G."/>
            <person name="Asadollahi M."/>
            <person name="Askin M."/>
            <person name="Barry K."/>
            <person name="Battaglia E."/>
            <person name="Bayram O."/>
            <person name="Benocci T."/>
            <person name="Braus-Stromeyer S.A."/>
            <person name="Caldana C."/>
            <person name="Canovas D."/>
            <person name="Cerqueira G.C."/>
            <person name="Chen F."/>
            <person name="Chen W."/>
            <person name="Choi C."/>
            <person name="Clum A."/>
            <person name="Dos Santos R.A."/>
            <person name="Damasio A.R."/>
            <person name="Diallinas G."/>
            <person name="Emri T."/>
            <person name="Fekete E."/>
            <person name="Flipphi M."/>
            <person name="Freyberg S."/>
            <person name="Gallo A."/>
            <person name="Gournas C."/>
            <person name="Habgood R."/>
            <person name="Hainaut M."/>
            <person name="Harispe M.L."/>
            <person name="Henrissat B."/>
            <person name="Hilden K.S."/>
            <person name="Hope R."/>
            <person name="Hossain A."/>
            <person name="Karabika E."/>
            <person name="Karaffa L."/>
            <person name="Karanyi Z."/>
            <person name="Krasevec N."/>
            <person name="Kuo A."/>
            <person name="Kusch H."/>
            <person name="LaButti K."/>
            <person name="Lagendijk E.L."/>
            <person name="Lapidus A."/>
            <person name="Levasseur A."/>
            <person name="Lindquist E."/>
            <person name="Lipzen A."/>
            <person name="Logrieco A.F."/>
            <person name="MacCabe A."/>
            <person name="Maekelae M.R."/>
            <person name="Malavazi I."/>
            <person name="Melin P."/>
            <person name="Meyer V."/>
            <person name="Mielnichuk N."/>
            <person name="Miskei M."/>
            <person name="Molnar A.P."/>
            <person name="Mule G."/>
            <person name="Ngan C.Y."/>
            <person name="Orejas M."/>
            <person name="Orosz E."/>
            <person name="Ouedraogo J.P."/>
            <person name="Overkamp K.M."/>
            <person name="Park H.-S."/>
            <person name="Perrone G."/>
            <person name="Piumi F."/>
            <person name="Punt P.J."/>
            <person name="Ram A.F."/>
            <person name="Ramon A."/>
            <person name="Rauscher S."/>
            <person name="Record E."/>
            <person name="Riano-Pachon D.M."/>
            <person name="Robert V."/>
            <person name="Roehrig J."/>
            <person name="Ruller R."/>
            <person name="Salamov A."/>
            <person name="Salih N.S."/>
            <person name="Samson R.A."/>
            <person name="Sandor E."/>
            <person name="Sanguinetti M."/>
            <person name="Schuetze T."/>
            <person name="Sepcic K."/>
            <person name="Shelest E."/>
            <person name="Sherlock G."/>
            <person name="Sophianopoulou V."/>
            <person name="Squina F.M."/>
            <person name="Sun H."/>
            <person name="Susca A."/>
            <person name="Todd R.B."/>
            <person name="Tsang A."/>
            <person name="Unkles S.E."/>
            <person name="van de Wiele N."/>
            <person name="van Rossen-Uffink D."/>
            <person name="Oliveira J.V."/>
            <person name="Vesth T.C."/>
            <person name="Visser J."/>
            <person name="Yu J.-H."/>
            <person name="Zhou M."/>
            <person name="Andersen M.R."/>
            <person name="Archer D.B."/>
            <person name="Baker S.E."/>
            <person name="Benoit I."/>
            <person name="Brakhage A.A."/>
            <person name="Braus G.H."/>
            <person name="Fischer R."/>
            <person name="Frisvad J.C."/>
            <person name="Goldman G.H."/>
            <person name="Houbraken J."/>
            <person name="Oakley B."/>
            <person name="Pocsi I."/>
            <person name="Scazzocchio C."/>
            <person name="Seiboth B."/>
            <person name="vanKuyk P.A."/>
            <person name="Wortman J."/>
            <person name="Dyer P.S."/>
            <person name="Grigoriev I.V."/>
        </authorList>
    </citation>
    <scope>NUCLEOTIDE SEQUENCE [LARGE SCALE GENOMIC DNA]</scope>
    <source>
        <strain evidence="3">DTO 134E9</strain>
    </source>
</reference>
<dbReference type="GeneID" id="63748653"/>
<evidence type="ECO:0000259" key="1">
    <source>
        <dbReference type="Pfam" id="PF03795"/>
    </source>
</evidence>
<sequence length="117" mass="12890">MTRRNMATASPKKEWFCILPDKPNVLELRSKAKQGHYEGVGPLVAAGKLVAGGAMFESHPVEGEPALFKGSMIVYTGENVEEVRRIINNDTYAKSGVWDLEKAQIIPYVSAVREPMA</sequence>
<dbReference type="AlphaFoldDB" id="A0A1L9RP37"/>
<dbReference type="VEuPathDB" id="FungiDB:ASPWEDRAFT_26065"/>
<gene>
    <name evidence="2" type="ORF">ASPWEDRAFT_26065</name>
</gene>
<dbReference type="InterPro" id="IPR051807">
    <property type="entry name" value="Sec-metab_biosynth-assoc"/>
</dbReference>
<dbReference type="PANTHER" id="PTHR33606:SF3">
    <property type="entry name" value="PROTEIN YCII"/>
    <property type="match status" value="1"/>
</dbReference>
<proteinExistence type="predicted"/>
<evidence type="ECO:0000313" key="3">
    <source>
        <dbReference type="Proteomes" id="UP000184383"/>
    </source>
</evidence>
<protein>
    <recommendedName>
        <fullName evidence="1">YCII-related domain-containing protein</fullName>
    </recommendedName>
</protein>
<dbReference type="EMBL" id="KV878211">
    <property type="protein sequence ID" value="OJJ36608.1"/>
    <property type="molecule type" value="Genomic_DNA"/>
</dbReference>
<name>A0A1L9RP37_ASPWE</name>
<dbReference type="RefSeq" id="XP_040690284.1">
    <property type="nucleotide sequence ID" value="XM_040832805.1"/>
</dbReference>
<keyword evidence="3" id="KW-1185">Reference proteome</keyword>
<dbReference type="OrthoDB" id="5519740at2759"/>
<dbReference type="InterPro" id="IPR011008">
    <property type="entry name" value="Dimeric_a/b-barrel"/>
</dbReference>
<dbReference type="Gene3D" id="3.30.70.1060">
    <property type="entry name" value="Dimeric alpha+beta barrel"/>
    <property type="match status" value="1"/>
</dbReference>
<feature type="domain" description="YCII-related" evidence="1">
    <location>
        <begin position="15"/>
        <end position="98"/>
    </location>
</feature>
<dbReference type="InterPro" id="IPR005545">
    <property type="entry name" value="YCII"/>
</dbReference>
<dbReference type="PANTHER" id="PTHR33606">
    <property type="entry name" value="PROTEIN YCII"/>
    <property type="match status" value="1"/>
</dbReference>
<dbReference type="Proteomes" id="UP000184383">
    <property type="component" value="Unassembled WGS sequence"/>
</dbReference>
<dbReference type="Pfam" id="PF03795">
    <property type="entry name" value="YCII"/>
    <property type="match status" value="1"/>
</dbReference>
<accession>A0A1L9RP37</accession>